<dbReference type="SUPFAM" id="SSF56059">
    <property type="entry name" value="Glutathione synthetase ATP-binding domain-like"/>
    <property type="match status" value="1"/>
</dbReference>
<dbReference type="Proteomes" id="UP000467428">
    <property type="component" value="Chromosome"/>
</dbReference>
<reference evidence="2 3" key="1">
    <citation type="journal article" date="2019" name="Emerg. Microbes Infect.">
        <title>Comprehensive subspecies identification of 175 nontuberculous mycobacteria species based on 7547 genomic profiles.</title>
        <authorList>
            <person name="Matsumoto Y."/>
            <person name="Kinjo T."/>
            <person name="Motooka D."/>
            <person name="Nabeya D."/>
            <person name="Jung N."/>
            <person name="Uechi K."/>
            <person name="Horii T."/>
            <person name="Iida T."/>
            <person name="Fujita J."/>
            <person name="Nakamura S."/>
        </authorList>
    </citation>
    <scope>NUCLEOTIDE SEQUENCE [LARGE SCALE GENOMIC DNA]</scope>
    <source>
        <strain evidence="2 3">JCM 18538</strain>
    </source>
</reference>
<evidence type="ECO:0000256" key="1">
    <source>
        <dbReference type="SAM" id="Phobius"/>
    </source>
</evidence>
<keyword evidence="1" id="KW-1133">Transmembrane helix</keyword>
<evidence type="ECO:0000313" key="3">
    <source>
        <dbReference type="Proteomes" id="UP000467428"/>
    </source>
</evidence>
<keyword evidence="1" id="KW-0472">Membrane</keyword>
<feature type="transmembrane region" description="Helical" evidence="1">
    <location>
        <begin position="28"/>
        <end position="50"/>
    </location>
</feature>
<keyword evidence="1" id="KW-0812">Transmembrane</keyword>
<sequence>MTTSTTTSTPAPIVAGAEVRLGSAARTLLALAGLCITAPINLAVVALALATRAPKPRHGDGTGGARTILISGGKMTKALQLARSFHTAGHRVILVESAKYRLTGHRFSRAVDRFHVVPEPTAPGYAKALLDIARREGVDVFVPVSSPASSVYESDARRLLDEVCEVVHLDSEMVRRVDDKSEFSRTAEAIGLRVPDSRRITDARQVEEFEFPEGRSYILKRVAYNPVGRMDLTRLTRETPTQNAEFARRLHITADDPWILQEYVTGQEYCTHGTVRDGHLQVYCCCESSAFQINYAAVDKPEIEDWVRRFVAALGLTGQVSFDFIEAADGHVYAIECNPRTHSAITMFYDHPDVAAAYLEDGHSTITPNPGARPTYWLYHEVWRLLTQPNRRDRIATILAGKDAIFARWDPLPFFAVHHVQIPSLLWRNLRRGTGWTRIDFNIGKLVEPGGD</sequence>
<protein>
    <recommendedName>
        <fullName evidence="4">ATP-grasp enzyme</fullName>
    </recommendedName>
</protein>
<gene>
    <name evidence="2" type="ORF">MARA_24070</name>
</gene>
<evidence type="ECO:0008006" key="4">
    <source>
        <dbReference type="Google" id="ProtNLM"/>
    </source>
</evidence>
<dbReference type="KEGG" id="marz:MARA_24070"/>
<proteinExistence type="predicted"/>
<dbReference type="RefSeq" id="WP_235887494.1">
    <property type="nucleotide sequence ID" value="NZ_AP022593.1"/>
</dbReference>
<keyword evidence="3" id="KW-1185">Reference proteome</keyword>
<dbReference type="NCBIfam" id="NF005315">
    <property type="entry name" value="PRK06849.1"/>
    <property type="match status" value="1"/>
</dbReference>
<dbReference type="AlphaFoldDB" id="A0A7I7RYB9"/>
<accession>A0A7I7RYB9</accession>
<organism evidence="2 3">
    <name type="scientific">Mycolicibacterium arabiense</name>
    <dbReference type="NCBI Taxonomy" id="1286181"/>
    <lineage>
        <taxon>Bacteria</taxon>
        <taxon>Bacillati</taxon>
        <taxon>Actinomycetota</taxon>
        <taxon>Actinomycetes</taxon>
        <taxon>Mycobacteriales</taxon>
        <taxon>Mycobacteriaceae</taxon>
        <taxon>Mycolicibacterium</taxon>
    </lineage>
</organism>
<name>A0A7I7RYB9_9MYCO</name>
<dbReference type="Gene3D" id="3.30.470.20">
    <property type="entry name" value="ATP-grasp fold, B domain"/>
    <property type="match status" value="1"/>
</dbReference>
<geneLocation type="plasmid" evidence="3">
    <name>pjcm18538 dna</name>
</geneLocation>
<dbReference type="Gene3D" id="3.40.50.20">
    <property type="match status" value="1"/>
</dbReference>
<evidence type="ECO:0000313" key="2">
    <source>
        <dbReference type="EMBL" id="BBY48939.1"/>
    </source>
</evidence>
<dbReference type="EMBL" id="AP022593">
    <property type="protein sequence ID" value="BBY48939.1"/>
    <property type="molecule type" value="Genomic_DNA"/>
</dbReference>